<dbReference type="EMBL" id="VIBQ01000017">
    <property type="protein sequence ID" value="KAB8360669.1"/>
    <property type="molecule type" value="Genomic_DNA"/>
</dbReference>
<proteinExistence type="predicted"/>
<dbReference type="Proteomes" id="UP000327013">
    <property type="component" value="Unassembled WGS sequence"/>
</dbReference>
<evidence type="ECO:0000313" key="2">
    <source>
        <dbReference type="Proteomes" id="UP000327013"/>
    </source>
</evidence>
<dbReference type="OrthoDB" id="10254945at2759"/>
<keyword evidence="2" id="KW-1185">Reference proteome</keyword>
<accession>A0A5N6KXY1</accession>
<evidence type="ECO:0000313" key="1">
    <source>
        <dbReference type="EMBL" id="KAB8360669.1"/>
    </source>
</evidence>
<comment type="caution">
    <text evidence="1">The sequence shown here is derived from an EMBL/GenBank/DDBJ whole genome shotgun (WGS) entry which is preliminary data.</text>
</comment>
<sequence length="500" mass="57001">MSSSADFYADAWDWVERFMFRIFKAAEDAQHRHRKHQLATTGKVDVTSIVGLPVDRAYSTHHGGRTFAGPTPDEGAFFPVHVLHWHGCIDFDSNTSNQLKHSDLRNHVLPLFSRERFEPRCRDVYDILEPGLQLASLFIIHPAFGEFWHTLHFGQREYSADLSRIQLKSIYEVRDKVTWTAEGQIRFKAALSECAKTLIIAFINSSDADASGMYSLNGFCKMFNPERDHSHRDHTFIGVHRDYYATARRFRQLGAGVEPAQVLRFYFSLACCLVHEVGHLVERASFQREVDDESTAEYGYYSAETVLNDGMDIPEAGYSFEKHAFGGMIECVNEHLDGSHGLTVSKYTDGHRGEEAGQARYGISMHYIAKLFQRDTWRLPLRCYTPGCFHVPKREACVAKEVLVHFQYGGTCDDAGAVEEMEAWREYGARILGYDMDELLSDGEITEPTDQEHAAWSQRQFSEPYSWLSYSGAGDEHLDWFISPFGWDEELSAAMAETSL</sequence>
<reference evidence="1 2" key="1">
    <citation type="submission" date="2019-06" db="EMBL/GenBank/DDBJ databases">
        <title>A chromosomal-level reference genome of Carpinus fangiana (Coryloideae, Betulaceae).</title>
        <authorList>
            <person name="Yang X."/>
            <person name="Wang Z."/>
            <person name="Zhang L."/>
            <person name="Hao G."/>
            <person name="Liu J."/>
            <person name="Yang Y."/>
        </authorList>
    </citation>
    <scope>NUCLEOTIDE SEQUENCE [LARGE SCALE GENOMIC DNA]</scope>
    <source>
        <strain evidence="1">Cfa_2016G</strain>
        <tissue evidence="1">Leaf</tissue>
    </source>
</reference>
<organism evidence="1 2">
    <name type="scientific">Carpinus fangiana</name>
    <dbReference type="NCBI Taxonomy" id="176857"/>
    <lineage>
        <taxon>Eukaryota</taxon>
        <taxon>Viridiplantae</taxon>
        <taxon>Streptophyta</taxon>
        <taxon>Embryophyta</taxon>
        <taxon>Tracheophyta</taxon>
        <taxon>Spermatophyta</taxon>
        <taxon>Magnoliopsida</taxon>
        <taxon>eudicotyledons</taxon>
        <taxon>Gunneridae</taxon>
        <taxon>Pentapetalae</taxon>
        <taxon>rosids</taxon>
        <taxon>fabids</taxon>
        <taxon>Fagales</taxon>
        <taxon>Betulaceae</taxon>
        <taxon>Carpinus</taxon>
    </lineage>
</organism>
<dbReference type="AlphaFoldDB" id="A0A5N6KXY1"/>
<protein>
    <submittedName>
        <fullName evidence="1">Uncharacterized protein</fullName>
    </submittedName>
</protein>
<name>A0A5N6KXY1_9ROSI</name>
<gene>
    <name evidence="1" type="ORF">FH972_024406</name>
</gene>